<reference evidence="2 3" key="1">
    <citation type="submission" date="2021-06" db="EMBL/GenBank/DDBJ databases">
        <authorList>
            <person name="Palmer J.M."/>
        </authorList>
    </citation>
    <scope>NUCLEOTIDE SEQUENCE [LARGE SCALE GENOMIC DNA]</scope>
    <source>
        <strain evidence="2 3">GA_2019</strain>
        <tissue evidence="2">Muscle</tissue>
    </source>
</reference>
<protein>
    <submittedName>
        <fullName evidence="2">Uncharacterized protein</fullName>
    </submittedName>
</protein>
<evidence type="ECO:0000256" key="1">
    <source>
        <dbReference type="ARBA" id="ARBA00022723"/>
    </source>
</evidence>
<evidence type="ECO:0000313" key="3">
    <source>
        <dbReference type="Proteomes" id="UP001476798"/>
    </source>
</evidence>
<dbReference type="EMBL" id="JAHRIO010000187">
    <property type="protein sequence ID" value="MEQ2157700.1"/>
    <property type="molecule type" value="Genomic_DNA"/>
</dbReference>
<keyword evidence="1" id="KW-0479">Metal-binding</keyword>
<evidence type="ECO:0000313" key="2">
    <source>
        <dbReference type="EMBL" id="MEQ2157700.1"/>
    </source>
</evidence>
<gene>
    <name evidence="2" type="ORF">GOODEAATRI_004439</name>
</gene>
<dbReference type="PANTHER" id="PTHR23123">
    <property type="entry name" value="PHD/F-BOX CONTAINING PROTEIN"/>
    <property type="match status" value="1"/>
</dbReference>
<comment type="caution">
    <text evidence="2">The sequence shown here is derived from an EMBL/GenBank/DDBJ whole genome shotgun (WGS) entry which is preliminary data.</text>
</comment>
<accession>A0ABV0MF22</accession>
<dbReference type="Proteomes" id="UP001476798">
    <property type="component" value="Unassembled WGS sequence"/>
</dbReference>
<dbReference type="SUPFAM" id="SSF51197">
    <property type="entry name" value="Clavaminate synthase-like"/>
    <property type="match status" value="1"/>
</dbReference>
<keyword evidence="3" id="KW-1185">Reference proteome</keyword>
<sequence length="202" mass="23501">MQSAGDPAVKEVELHLFRHENVQLNTFTNRTSELTYFWCFLFHLPFMGHFRRVHTAGTPGYSKEVMNRFLHSLYYECFHNGSQVFIKELRSRTFPSADDIVVKLSGSQLTMDYLEENGFNEPILVQKKDGLGMSMPAPTFYISDVENYVGPDVTVDVVDVTKQTDSQMKLKEFVDYYYSTNRKKVLNVINLEFSDTRYQLTE</sequence>
<proteinExistence type="predicted"/>
<dbReference type="InterPro" id="IPR050690">
    <property type="entry name" value="JHDM1_Histone_Demethylase"/>
</dbReference>
<dbReference type="Gene3D" id="2.60.120.650">
    <property type="entry name" value="Cupin"/>
    <property type="match status" value="1"/>
</dbReference>
<organism evidence="2 3">
    <name type="scientific">Goodea atripinnis</name>
    <dbReference type="NCBI Taxonomy" id="208336"/>
    <lineage>
        <taxon>Eukaryota</taxon>
        <taxon>Metazoa</taxon>
        <taxon>Chordata</taxon>
        <taxon>Craniata</taxon>
        <taxon>Vertebrata</taxon>
        <taxon>Euteleostomi</taxon>
        <taxon>Actinopterygii</taxon>
        <taxon>Neopterygii</taxon>
        <taxon>Teleostei</taxon>
        <taxon>Neoteleostei</taxon>
        <taxon>Acanthomorphata</taxon>
        <taxon>Ovalentaria</taxon>
        <taxon>Atherinomorphae</taxon>
        <taxon>Cyprinodontiformes</taxon>
        <taxon>Goodeidae</taxon>
        <taxon>Goodea</taxon>
    </lineage>
</organism>
<name>A0ABV0MF22_9TELE</name>